<keyword evidence="1" id="KW-0812">Transmembrane</keyword>
<sequence length="160" mass="17732">MRLCCAVRCVLRNYLAVRPLVCGHRGVDGWMYAVAVGGVPVVACRAVRARCIATERRVYAFAMCFCGKYVQIVILLHAYVCVSVLDIGVLCAIVPVVGVLVKGVTRNDKPSSYRRRSLLLPHHTSNFRCASIISDDDLLDEMFAVEDTKSLVRRAELSSR</sequence>
<evidence type="ECO:0000313" key="2">
    <source>
        <dbReference type="EMBL" id="KHN76260.1"/>
    </source>
</evidence>
<name>A0A0B2V5L4_TOXCA</name>
<keyword evidence="1" id="KW-1133">Transmembrane helix</keyword>
<reference evidence="3" key="2">
    <citation type="submission" date="2018-11" db="EMBL/GenBank/DDBJ databases">
        <authorList>
            <consortium name="Pathogen Informatics"/>
        </authorList>
    </citation>
    <scope>NUCLEOTIDE SEQUENCE [LARGE SCALE GENOMIC DNA]</scope>
</reference>
<evidence type="ECO:0000313" key="3">
    <source>
        <dbReference type="EMBL" id="VDM40953.1"/>
    </source>
</evidence>
<dbReference type="Proteomes" id="UP000031036">
    <property type="component" value="Unassembled WGS sequence"/>
</dbReference>
<evidence type="ECO:0000256" key="1">
    <source>
        <dbReference type="SAM" id="Phobius"/>
    </source>
</evidence>
<protein>
    <submittedName>
        <fullName evidence="2">Uncharacterized protein</fullName>
    </submittedName>
</protein>
<keyword evidence="4" id="KW-1185">Reference proteome</keyword>
<feature type="transmembrane region" description="Helical" evidence="1">
    <location>
        <begin position="85"/>
        <end position="105"/>
    </location>
</feature>
<accession>A0A0B2V5L4</accession>
<gene>
    <name evidence="2" type="ORF">Tcan_14668</name>
    <name evidence="3" type="ORF">TCNE_LOCUS9632</name>
</gene>
<reference evidence="2 4" key="1">
    <citation type="submission" date="2014-11" db="EMBL/GenBank/DDBJ databases">
        <title>Genetic blueprint of the zoonotic pathogen Toxocara canis.</title>
        <authorList>
            <person name="Zhu X.-Q."/>
            <person name="Korhonen P.K."/>
            <person name="Cai H."/>
            <person name="Young N.D."/>
            <person name="Nejsum P."/>
            <person name="von Samson-Himmelstjerna G."/>
            <person name="Boag P.R."/>
            <person name="Tan P."/>
            <person name="Li Q."/>
            <person name="Min J."/>
            <person name="Yang Y."/>
            <person name="Wang X."/>
            <person name="Fang X."/>
            <person name="Hall R.S."/>
            <person name="Hofmann A."/>
            <person name="Sternberg P.W."/>
            <person name="Jex A.R."/>
            <person name="Gasser R.B."/>
        </authorList>
    </citation>
    <scope>NUCLEOTIDE SEQUENCE [LARGE SCALE GENOMIC DNA]</scope>
    <source>
        <strain evidence="2">PN_DK_2014</strain>
    </source>
</reference>
<evidence type="ECO:0000313" key="4">
    <source>
        <dbReference type="Proteomes" id="UP000031036"/>
    </source>
</evidence>
<proteinExistence type="predicted"/>
<dbReference type="EMBL" id="JPKZ01002554">
    <property type="protein sequence ID" value="KHN76260.1"/>
    <property type="molecule type" value="Genomic_DNA"/>
</dbReference>
<keyword evidence="1" id="KW-0472">Membrane</keyword>
<organism evidence="2 4">
    <name type="scientific">Toxocara canis</name>
    <name type="common">Canine roundworm</name>
    <dbReference type="NCBI Taxonomy" id="6265"/>
    <lineage>
        <taxon>Eukaryota</taxon>
        <taxon>Metazoa</taxon>
        <taxon>Ecdysozoa</taxon>
        <taxon>Nematoda</taxon>
        <taxon>Chromadorea</taxon>
        <taxon>Rhabditida</taxon>
        <taxon>Spirurina</taxon>
        <taxon>Ascaridomorpha</taxon>
        <taxon>Ascaridoidea</taxon>
        <taxon>Toxocaridae</taxon>
        <taxon>Toxocara</taxon>
    </lineage>
</organism>
<feature type="transmembrane region" description="Helical" evidence="1">
    <location>
        <begin position="59"/>
        <end position="79"/>
    </location>
</feature>
<dbReference type="EMBL" id="UYWY01020231">
    <property type="protein sequence ID" value="VDM40953.1"/>
    <property type="molecule type" value="Genomic_DNA"/>
</dbReference>
<dbReference type="AlphaFoldDB" id="A0A0B2V5L4"/>